<dbReference type="Proteomes" id="UP000184997">
    <property type="component" value="Unassembled WGS sequence"/>
</dbReference>
<evidence type="ECO:0000313" key="1">
    <source>
        <dbReference type="EMBL" id="SBV87121.1"/>
    </source>
</evidence>
<evidence type="ECO:0000313" key="2">
    <source>
        <dbReference type="Proteomes" id="UP000184997"/>
    </source>
</evidence>
<proteinExistence type="predicted"/>
<dbReference type="EMBL" id="FLUK01000088">
    <property type="protein sequence ID" value="SBV87121.1"/>
    <property type="molecule type" value="Genomic_DNA"/>
</dbReference>
<reference evidence="2" key="1">
    <citation type="submission" date="2016-07" db="EMBL/GenBank/DDBJ databases">
        <authorList>
            <person name="Florea S."/>
            <person name="Webb J.S."/>
            <person name="Jaromczyk J."/>
            <person name="Schardl C.L."/>
        </authorList>
    </citation>
    <scope>NUCLEOTIDE SEQUENCE [LARGE SCALE GENOMIC DNA]</scope>
</reference>
<dbReference type="AlphaFoldDB" id="A0A1M4IEM2"/>
<name>A0A1M4IEM2_9XANT</name>
<accession>A0A1M4IEM2</accession>
<sequence length="96" mass="10602">MQQHRPAFELQALLDQAEPLLLAFAGGAALLQRAHLRGHHVPGLGQFLGRHRLRHRRREVAFGRSDVAGLQAIQQRIGGLLRRGGQGGCRGQQQCQ</sequence>
<organism evidence="1 2">
    <name type="scientific">Xanthomonas graminis pv. graminis</name>
    <dbReference type="NCBI Taxonomy" id="134874"/>
    <lineage>
        <taxon>Bacteria</taxon>
        <taxon>Pseudomonadati</taxon>
        <taxon>Pseudomonadota</taxon>
        <taxon>Gammaproteobacteria</taxon>
        <taxon>Lysobacterales</taxon>
        <taxon>Lysobacteraceae</taxon>
        <taxon>Xanthomonas</taxon>
        <taxon>Xanthomonas translucens group</taxon>
        <taxon>Xanthomonas graminis</taxon>
    </lineage>
</organism>
<protein>
    <submittedName>
        <fullName evidence="1">Uncharacterized protein</fullName>
    </submittedName>
</protein>
<gene>
    <name evidence="1" type="ORF">XTGNCPPB3709_1035</name>
</gene>